<accession>A0A1V9FP40</accession>
<protein>
    <recommendedName>
        <fullName evidence="2">Surface glycan-binding protein B xyloglucan binding domain-containing protein</fullName>
    </recommendedName>
</protein>
<dbReference type="Pfam" id="PF18329">
    <property type="entry name" value="SGBP_B_XBD"/>
    <property type="match status" value="1"/>
</dbReference>
<name>A0A1V9FP40_9BACT</name>
<dbReference type="InterPro" id="IPR040475">
    <property type="entry name" value="SGBP_B_XBD"/>
</dbReference>
<dbReference type="AlphaFoldDB" id="A0A1V9FP40"/>
<evidence type="ECO:0000313" key="3">
    <source>
        <dbReference type="EMBL" id="OQP60125.1"/>
    </source>
</evidence>
<keyword evidence="1" id="KW-0812">Transmembrane</keyword>
<keyword evidence="4" id="KW-1185">Reference proteome</keyword>
<dbReference type="InterPro" id="IPR013783">
    <property type="entry name" value="Ig-like_fold"/>
</dbReference>
<feature type="domain" description="Surface glycan-binding protein B xyloglucan binding" evidence="2">
    <location>
        <begin position="356"/>
        <end position="508"/>
    </location>
</feature>
<comment type="caution">
    <text evidence="3">The sequence shown here is derived from an EMBL/GenBank/DDBJ whole genome shotgun (WGS) entry which is preliminary data.</text>
</comment>
<dbReference type="GO" id="GO:0030247">
    <property type="term" value="F:polysaccharide binding"/>
    <property type="evidence" value="ECO:0007669"/>
    <property type="project" value="InterPro"/>
</dbReference>
<evidence type="ECO:0000259" key="2">
    <source>
        <dbReference type="Pfam" id="PF18329"/>
    </source>
</evidence>
<dbReference type="EMBL" id="LVYD01000066">
    <property type="protein sequence ID" value="OQP60125.1"/>
    <property type="molecule type" value="Genomic_DNA"/>
</dbReference>
<dbReference type="STRING" id="1703345.A3860_34935"/>
<keyword evidence="1" id="KW-1133">Transmembrane helix</keyword>
<dbReference type="RefSeq" id="WP_081153666.1">
    <property type="nucleotide sequence ID" value="NZ_LVYD01000066.1"/>
</dbReference>
<organism evidence="3 4">
    <name type="scientific">Niastella vici</name>
    <dbReference type="NCBI Taxonomy" id="1703345"/>
    <lineage>
        <taxon>Bacteria</taxon>
        <taxon>Pseudomonadati</taxon>
        <taxon>Bacteroidota</taxon>
        <taxon>Chitinophagia</taxon>
        <taxon>Chitinophagales</taxon>
        <taxon>Chitinophagaceae</taxon>
        <taxon>Niastella</taxon>
    </lineage>
</organism>
<proteinExistence type="predicted"/>
<evidence type="ECO:0000313" key="4">
    <source>
        <dbReference type="Proteomes" id="UP000192796"/>
    </source>
</evidence>
<reference evidence="3 4" key="1">
    <citation type="submission" date="2016-03" db="EMBL/GenBank/DDBJ databases">
        <title>Niastella vici sp. nov., isolated from farmland soil.</title>
        <authorList>
            <person name="Chen L."/>
            <person name="Wang D."/>
            <person name="Yang S."/>
            <person name="Wang G."/>
        </authorList>
    </citation>
    <scope>NUCLEOTIDE SEQUENCE [LARGE SCALE GENOMIC DNA]</scope>
    <source>
        <strain evidence="3 4">DJ57</strain>
    </source>
</reference>
<dbReference type="Proteomes" id="UP000192796">
    <property type="component" value="Unassembled WGS sequence"/>
</dbReference>
<feature type="transmembrane region" description="Helical" evidence="1">
    <location>
        <begin position="7"/>
        <end position="26"/>
    </location>
</feature>
<evidence type="ECO:0000256" key="1">
    <source>
        <dbReference type="SAM" id="Phobius"/>
    </source>
</evidence>
<dbReference type="Gene3D" id="2.60.40.10">
    <property type="entry name" value="Immunoglobulins"/>
    <property type="match status" value="3"/>
</dbReference>
<keyword evidence="1" id="KW-0472">Membrane</keyword>
<dbReference type="OrthoDB" id="660167at2"/>
<sequence>MNKIYKINYGVLFFCVSVALILLMPACKKSVERGPVITEVRKYVASPGDSVLSGVVPDAQWVVITGQNLQNALQITFNGVPATFNNALFASNSVVVQIPSIVFSTIDTNKLNTIEYTTPGGTTMFSFKLTPAAPTITAISNVFANPGDSVFIYGANLVLVQSFSYGGTNISSFKTDTYGTSLGFVMPSPAPTSGNVVVTTRSGTVNYKILATPTITGVSNGNPSSGDSVYVYGTYLKSIQTFTFAGTGITSFVSSADGRSVGFISPALTTQSGPISITTVFGSATATYNVNTQTYLQDGVVMNMEGGWSFNGMEGWWAAASCGVNSAANDPFGWLTHTTDFDGLYGTNNTLFPFLNKGVFAGGEGGNWWETGTRIKANQLIPTANLSDPVDNWAMQFEISVPHPWNGITLFFTTYFDGSYVARYEPWKTSASGTAAFTTKGWQTVTIPLSSFRKSDPTLGAGMGASVTSLANLLGTGNTGFNIVLKNYGTTPSATGFYGAFDNFRIVKIK</sequence>
<gene>
    <name evidence="3" type="ORF">A3860_34935</name>
</gene>